<protein>
    <submittedName>
        <fullName evidence="1">Uncharacterized protein</fullName>
    </submittedName>
</protein>
<comment type="caution">
    <text evidence="1">The sequence shown here is derived from an EMBL/GenBank/DDBJ whole genome shotgun (WGS) entry which is preliminary data.</text>
</comment>
<dbReference type="EMBL" id="BAABUK010000004">
    <property type="protein sequence ID" value="GAA5809332.1"/>
    <property type="molecule type" value="Genomic_DNA"/>
</dbReference>
<organism evidence="1 2">
    <name type="scientific">Mucor flavus</name>
    <dbReference type="NCBI Taxonomy" id="439312"/>
    <lineage>
        <taxon>Eukaryota</taxon>
        <taxon>Fungi</taxon>
        <taxon>Fungi incertae sedis</taxon>
        <taxon>Mucoromycota</taxon>
        <taxon>Mucoromycotina</taxon>
        <taxon>Mucoromycetes</taxon>
        <taxon>Mucorales</taxon>
        <taxon>Mucorineae</taxon>
        <taxon>Mucoraceae</taxon>
        <taxon>Mucor</taxon>
    </lineage>
</organism>
<evidence type="ECO:0000313" key="2">
    <source>
        <dbReference type="Proteomes" id="UP001473302"/>
    </source>
</evidence>
<sequence length="96" mass="10879">MLSFATSSKVSPDILVFEDQERPTSNVEEIVSNNIDVVNESFNNAQVVDALEDESPFYNQDETAFNEILSYEIFDEEDEDEVDIDESLNLGCTWSS</sequence>
<reference evidence="1 2" key="1">
    <citation type="submission" date="2024-04" db="EMBL/GenBank/DDBJ databases">
        <title>genome sequences of Mucor flavus KT1a and Helicostylum pulchrum KT1b strains isolated from the surface of a dry-aged beef.</title>
        <authorList>
            <person name="Toyotome T."/>
            <person name="Hosono M."/>
            <person name="Torimaru M."/>
            <person name="Fukuda K."/>
            <person name="Mikami N."/>
        </authorList>
    </citation>
    <scope>NUCLEOTIDE SEQUENCE [LARGE SCALE GENOMIC DNA]</scope>
    <source>
        <strain evidence="1 2">KT1a</strain>
    </source>
</reference>
<gene>
    <name evidence="1" type="ORF">MFLAVUS_002740</name>
</gene>
<accession>A0ABP9YR92</accession>
<dbReference type="Proteomes" id="UP001473302">
    <property type="component" value="Unassembled WGS sequence"/>
</dbReference>
<name>A0ABP9YR92_9FUNG</name>
<keyword evidence="2" id="KW-1185">Reference proteome</keyword>
<evidence type="ECO:0000313" key="1">
    <source>
        <dbReference type="EMBL" id="GAA5809332.1"/>
    </source>
</evidence>
<proteinExistence type="predicted"/>